<evidence type="ECO:0000259" key="2">
    <source>
        <dbReference type="PROSITE" id="PS50263"/>
    </source>
</evidence>
<name>A0A1H8ZJU7_9PSED</name>
<dbReference type="GO" id="GO:0033388">
    <property type="term" value="P:putrescine biosynthetic process from arginine"/>
    <property type="evidence" value="ECO:0007669"/>
    <property type="project" value="TreeGrafter"/>
</dbReference>
<dbReference type="PROSITE" id="PS50263">
    <property type="entry name" value="CN_HYDROLASE"/>
    <property type="match status" value="1"/>
</dbReference>
<reference evidence="4 5" key="1">
    <citation type="submission" date="2016-10" db="EMBL/GenBank/DDBJ databases">
        <authorList>
            <person name="de Groot N.N."/>
        </authorList>
    </citation>
    <scope>NUCLEOTIDE SEQUENCE [LARGE SCALE GENOMIC DNA]</scope>
    <source>
        <strain evidence="4 5">LMG 27941</strain>
    </source>
</reference>
<keyword evidence="6" id="KW-1185">Reference proteome</keyword>
<accession>A0A1H8ZJU7</accession>
<dbReference type="PANTHER" id="PTHR43674:SF2">
    <property type="entry name" value="BETA-UREIDOPROPIONASE"/>
    <property type="match status" value="1"/>
</dbReference>
<reference evidence="3 6" key="2">
    <citation type="submission" date="2024-01" db="EMBL/GenBank/DDBJ databases">
        <title>Unpublished Manusciprt.</title>
        <authorList>
            <person name="Duman M."/>
            <person name="Valdes E.G."/>
            <person name="Ajmi N."/>
            <person name="Altun S."/>
            <person name="Saticioglu I.B."/>
        </authorList>
    </citation>
    <scope>NUCLEOTIDE SEQUENCE [LARGE SCALE GENOMIC DNA]</scope>
    <source>
        <strain evidence="3 6">139P</strain>
    </source>
</reference>
<feature type="domain" description="CN hydrolase" evidence="2">
    <location>
        <begin position="1"/>
        <end position="234"/>
    </location>
</feature>
<dbReference type="EMBL" id="JAZDQQ010000008">
    <property type="protein sequence ID" value="MEE1880822.1"/>
    <property type="molecule type" value="Genomic_DNA"/>
</dbReference>
<protein>
    <submittedName>
        <fullName evidence="3">Carbon-nitrogen hydrolase family protein</fullName>
    </submittedName>
    <submittedName>
        <fullName evidence="4">Predicted amidohydrolase</fullName>
    </submittedName>
</protein>
<dbReference type="EMBL" id="FOEQ01000001">
    <property type="protein sequence ID" value="SEP64547.1"/>
    <property type="molecule type" value="Genomic_DNA"/>
</dbReference>
<dbReference type="RefSeq" id="WP_094009988.1">
    <property type="nucleotide sequence ID" value="NZ_CP128543.1"/>
</dbReference>
<evidence type="ECO:0000256" key="1">
    <source>
        <dbReference type="ARBA" id="ARBA00022801"/>
    </source>
</evidence>
<evidence type="ECO:0000313" key="5">
    <source>
        <dbReference type="Proteomes" id="UP000199221"/>
    </source>
</evidence>
<organism evidence="4 5">
    <name type="scientific">Pseudomonas soli</name>
    <dbReference type="NCBI Taxonomy" id="1306993"/>
    <lineage>
        <taxon>Bacteria</taxon>
        <taxon>Pseudomonadati</taxon>
        <taxon>Pseudomonadota</taxon>
        <taxon>Gammaproteobacteria</taxon>
        <taxon>Pseudomonadales</taxon>
        <taxon>Pseudomonadaceae</taxon>
        <taxon>Pseudomonas</taxon>
    </lineage>
</organism>
<sequence length="246" mass="25773">MKSCAVQLALSKGDVAANIAHHLHAIEQAAALGAELLVFPELSLTGYEPTLARQLAMPADSPQLVPLQAACDRFGVTAAVGLPMPTMAGVRIGMLVLRPRLAPLVYAKQRLHDDELDYFVPGSTSLVFAAGSHQVAPAICYESMFLEHAAHAQAQGADLYLVSVVKTEEGIRAGAAHYPQVARRLRMPVIMSNCVGPADIYVGAGQSAAWDAEGNLLACLGDTAPGLLLLDTATGTAQAWPLELGA</sequence>
<dbReference type="InterPro" id="IPR036526">
    <property type="entry name" value="C-N_Hydrolase_sf"/>
</dbReference>
<dbReference type="SUPFAM" id="SSF56317">
    <property type="entry name" value="Carbon-nitrogen hydrolase"/>
    <property type="match status" value="1"/>
</dbReference>
<dbReference type="Proteomes" id="UP000199221">
    <property type="component" value="Unassembled WGS sequence"/>
</dbReference>
<evidence type="ECO:0000313" key="6">
    <source>
        <dbReference type="Proteomes" id="UP001329505"/>
    </source>
</evidence>
<dbReference type="Proteomes" id="UP001329505">
    <property type="component" value="Unassembled WGS sequence"/>
</dbReference>
<dbReference type="Gene3D" id="3.60.110.10">
    <property type="entry name" value="Carbon-nitrogen hydrolase"/>
    <property type="match status" value="1"/>
</dbReference>
<keyword evidence="1 4" id="KW-0378">Hydrolase</keyword>
<dbReference type="AlphaFoldDB" id="A0A1H8ZJU7"/>
<dbReference type="InterPro" id="IPR050345">
    <property type="entry name" value="Aliph_Amidase/BUP"/>
</dbReference>
<gene>
    <name evidence="4" type="ORF">SAMN05216230_101151</name>
    <name evidence="3" type="ORF">V0R55_11665</name>
</gene>
<evidence type="ECO:0000313" key="3">
    <source>
        <dbReference type="EMBL" id="MEE1880822.1"/>
    </source>
</evidence>
<dbReference type="InterPro" id="IPR003010">
    <property type="entry name" value="C-N_Hydrolase"/>
</dbReference>
<evidence type="ECO:0000313" key="4">
    <source>
        <dbReference type="EMBL" id="SEP64547.1"/>
    </source>
</evidence>
<dbReference type="GeneID" id="93678063"/>
<dbReference type="Pfam" id="PF00795">
    <property type="entry name" value="CN_hydrolase"/>
    <property type="match status" value="1"/>
</dbReference>
<proteinExistence type="predicted"/>
<dbReference type="CDD" id="cd07197">
    <property type="entry name" value="nitrilase"/>
    <property type="match status" value="1"/>
</dbReference>
<dbReference type="GO" id="GO:0050126">
    <property type="term" value="F:N-carbamoylputrescine amidase activity"/>
    <property type="evidence" value="ECO:0007669"/>
    <property type="project" value="TreeGrafter"/>
</dbReference>
<dbReference type="PANTHER" id="PTHR43674">
    <property type="entry name" value="NITRILASE C965.09-RELATED"/>
    <property type="match status" value="1"/>
</dbReference>